<sequence length="209" mass="24759">MSRSCLGKITFQPSDRQSYSSIDRHQSFNIDRHQPYNIDRHPSKTKTHYGYAKAIDGRTLHVSREDIADILQTANEADNLFMQQRTITEHQQKVAKEFYDTAGGMDKSFKQRSRYPTQPSIDVDVSISVDRRPEFDRRAFDLLRTRKFYWEEKDEYGVYKDDQRCTRDMDRHIINVSKEEIRKLMERASRDEPATYAFQNMLAHSHKPS</sequence>
<accession>A0A3N6RZ46</accession>
<dbReference type="AlphaFoldDB" id="A0A3N6RZ46"/>
<gene>
    <name evidence="1" type="ORF">F2Q68_00020200</name>
</gene>
<dbReference type="Proteomes" id="UP000712281">
    <property type="component" value="Unassembled WGS sequence"/>
</dbReference>
<dbReference type="EMBL" id="QGKW02002228">
    <property type="protein sequence ID" value="KAF2536897.1"/>
    <property type="molecule type" value="Genomic_DNA"/>
</dbReference>
<evidence type="ECO:0000313" key="2">
    <source>
        <dbReference type="Proteomes" id="UP000712281"/>
    </source>
</evidence>
<comment type="caution">
    <text evidence="1">The sequence shown here is derived from an EMBL/GenBank/DDBJ whole genome shotgun (WGS) entry which is preliminary data.</text>
</comment>
<reference evidence="1" key="1">
    <citation type="submission" date="2019-12" db="EMBL/GenBank/DDBJ databases">
        <title>Genome sequencing and annotation of Brassica cretica.</title>
        <authorList>
            <person name="Studholme D.J."/>
            <person name="Sarris P.F."/>
        </authorList>
    </citation>
    <scope>NUCLEOTIDE SEQUENCE</scope>
    <source>
        <strain evidence="1">PFS-001/15</strain>
        <tissue evidence="1">Leaf</tissue>
    </source>
</reference>
<proteinExistence type="predicted"/>
<name>A0A3N6RZ46_BRACR</name>
<evidence type="ECO:0000313" key="1">
    <source>
        <dbReference type="EMBL" id="KAF2536897.1"/>
    </source>
</evidence>
<protein>
    <submittedName>
        <fullName evidence="1">Uncharacterized protein</fullName>
    </submittedName>
</protein>
<organism evidence="1 2">
    <name type="scientific">Brassica cretica</name>
    <name type="common">Mustard</name>
    <dbReference type="NCBI Taxonomy" id="69181"/>
    <lineage>
        <taxon>Eukaryota</taxon>
        <taxon>Viridiplantae</taxon>
        <taxon>Streptophyta</taxon>
        <taxon>Embryophyta</taxon>
        <taxon>Tracheophyta</taxon>
        <taxon>Spermatophyta</taxon>
        <taxon>Magnoliopsida</taxon>
        <taxon>eudicotyledons</taxon>
        <taxon>Gunneridae</taxon>
        <taxon>Pentapetalae</taxon>
        <taxon>rosids</taxon>
        <taxon>malvids</taxon>
        <taxon>Brassicales</taxon>
        <taxon>Brassicaceae</taxon>
        <taxon>Brassiceae</taxon>
        <taxon>Brassica</taxon>
    </lineage>
</organism>